<reference evidence="2 3" key="1">
    <citation type="submission" date="2023-10" db="EMBL/GenBank/DDBJ databases">
        <title>Complete genome sequence of a Sphingomonadaceae bacterium.</title>
        <authorList>
            <person name="Yan C."/>
        </authorList>
    </citation>
    <scope>NUCLEOTIDE SEQUENCE [LARGE SCALE GENOMIC DNA]</scope>
    <source>
        <strain evidence="2 3">SCSIO 66989</strain>
    </source>
</reference>
<keyword evidence="1" id="KW-1133">Transmembrane helix</keyword>
<feature type="transmembrane region" description="Helical" evidence="1">
    <location>
        <begin position="340"/>
        <end position="365"/>
    </location>
</feature>
<name>A0AA97F954_9SPHN</name>
<feature type="transmembrane region" description="Helical" evidence="1">
    <location>
        <begin position="16"/>
        <end position="39"/>
    </location>
</feature>
<dbReference type="EMBL" id="CP136594">
    <property type="protein sequence ID" value="WOE75578.1"/>
    <property type="molecule type" value="Genomic_DNA"/>
</dbReference>
<dbReference type="SUPFAM" id="SSF53448">
    <property type="entry name" value="Nucleotide-diphospho-sugar transferases"/>
    <property type="match status" value="1"/>
</dbReference>
<dbReference type="NCBIfam" id="NF011307">
    <property type="entry name" value="PRK14716.1-5"/>
    <property type="match status" value="1"/>
</dbReference>
<dbReference type="InterPro" id="IPR029044">
    <property type="entry name" value="Nucleotide-diphossugar_trans"/>
</dbReference>
<dbReference type="Gene3D" id="3.90.550.10">
    <property type="entry name" value="Spore Coat Polysaccharide Biosynthesis Protein SpsA, Chain A"/>
    <property type="match status" value="1"/>
</dbReference>
<dbReference type="RefSeq" id="WP_317082609.1">
    <property type="nucleotide sequence ID" value="NZ_CP136594.1"/>
</dbReference>
<dbReference type="GO" id="GO:0016740">
    <property type="term" value="F:transferase activity"/>
    <property type="evidence" value="ECO:0007669"/>
    <property type="project" value="UniProtKB-KW"/>
</dbReference>
<dbReference type="AlphaFoldDB" id="A0AA97F954"/>
<dbReference type="KEGG" id="acoa:RB602_02370"/>
<proteinExistence type="predicted"/>
<evidence type="ECO:0000313" key="2">
    <source>
        <dbReference type="EMBL" id="WOE75578.1"/>
    </source>
</evidence>
<gene>
    <name evidence="2" type="ORF">RB602_02370</name>
</gene>
<organism evidence="2 3">
    <name type="scientific">Alterisphingorhabdus coralli</name>
    <dbReference type="NCBI Taxonomy" id="3071408"/>
    <lineage>
        <taxon>Bacteria</taxon>
        <taxon>Pseudomonadati</taxon>
        <taxon>Pseudomonadota</taxon>
        <taxon>Alphaproteobacteria</taxon>
        <taxon>Sphingomonadales</taxon>
        <taxon>Sphingomonadaceae</taxon>
        <taxon>Alterisphingorhabdus (ex Yan et al. 2024)</taxon>
    </lineage>
</organism>
<sequence>MAADYWIWLDIGTRELAFFAAFWFFLGGVDELLVDLVWFRSRGQRAIANITEVESVSGSPKQFAIFIAAWKEADVIGETLRNMVTKWQGDHVRIFLGCYANDPDTLKAAMKINADPRLQIVINPYHGPTSKAQCLNEMWQAMAQYEEDCGQRFDAVVLHDAEDMVHADALAAFSVEMDDHEVVQLPVIPLIHPQSPLVSGHYADEFAEAHGKAMVVRDYLKAGLPLAGVGCAINRDVLQQIADSPQREGLAGPFSEDSLTEDYELGLLLHMMGARATLCRRKAANGEWIATRAYFPHKRVDSVRQKSRWIAGIALNGWDRIGWHGGWAEFWMRLRDRRTVLNALVLSAAYLAILGSGLLMLASWLGVYNGLPFSPLLQTLLWLNLVFLLWRIMMRIAFTADLYGFPQGLLAMPRIVVANFITILAARRALGIYCNMLMGAPLHWDKTSHYVVKRDSISEPSLHSRVAR</sequence>
<accession>A0AA97F954</accession>
<dbReference type="Proteomes" id="UP001302429">
    <property type="component" value="Chromosome"/>
</dbReference>
<evidence type="ECO:0000313" key="3">
    <source>
        <dbReference type="Proteomes" id="UP001302429"/>
    </source>
</evidence>
<evidence type="ECO:0000256" key="1">
    <source>
        <dbReference type="SAM" id="Phobius"/>
    </source>
</evidence>
<keyword evidence="3" id="KW-1185">Reference proteome</keyword>
<protein>
    <submittedName>
        <fullName evidence="2">Glycosyl transferase family protein</fullName>
    </submittedName>
</protein>
<keyword evidence="1" id="KW-0472">Membrane</keyword>
<dbReference type="Pfam" id="PF13641">
    <property type="entry name" value="Glyco_tranf_2_3"/>
    <property type="match status" value="1"/>
</dbReference>
<keyword evidence="2" id="KW-0808">Transferase</keyword>
<keyword evidence="1" id="KW-0812">Transmembrane</keyword>
<feature type="transmembrane region" description="Helical" evidence="1">
    <location>
        <begin position="371"/>
        <end position="390"/>
    </location>
</feature>